<reference evidence="6 7" key="1">
    <citation type="journal article" date="2019" name="G3 (Bethesda)">
        <title>Sequencing of a Wild Apple (Malus baccata) Genome Unravels the Differences Between Cultivated and Wild Apple Species Regarding Disease Resistance and Cold Tolerance.</title>
        <authorList>
            <person name="Chen X."/>
        </authorList>
    </citation>
    <scope>NUCLEOTIDE SEQUENCE [LARGE SCALE GENOMIC DNA]</scope>
    <source>
        <strain evidence="7">cv. Shandingzi</strain>
        <tissue evidence="6">Leaves</tissue>
    </source>
</reference>
<dbReference type="PANTHER" id="PTHR28620">
    <property type="entry name" value="CENTROMERE PROTEIN V"/>
    <property type="match status" value="1"/>
</dbReference>
<dbReference type="Gene3D" id="2.170.150.70">
    <property type="match status" value="1"/>
</dbReference>
<accession>A0A540L065</accession>
<dbReference type="InterPro" id="IPR011057">
    <property type="entry name" value="Mss4-like_sf"/>
</dbReference>
<evidence type="ECO:0000313" key="7">
    <source>
        <dbReference type="Proteomes" id="UP000315295"/>
    </source>
</evidence>
<dbReference type="EMBL" id="VIEB01000836">
    <property type="protein sequence ID" value="TQD79868.1"/>
    <property type="molecule type" value="Genomic_DNA"/>
</dbReference>
<proteinExistence type="inferred from homology"/>
<keyword evidence="7" id="KW-1185">Reference proteome</keyword>
<sequence length="186" mass="20778">MESEMVVREGGCHCKNIRWRVKAPSSVVAWSCNCSNCSMRGNTSFIVHAERFQLLNDSEQFLTTYSFGTHMVKHTFCGITSFYHARSNPDGVAITFRCVDPGTLAHVEIKYYDGQNWEASHSQTGIASQSKVRLTLLSLCLCHSLCDSVFRNVIFSSEKNLIAGSISISNLVLCFVLLCISPCTYR</sequence>
<dbReference type="PROSITE" id="PS51891">
    <property type="entry name" value="CENP_V_GFA"/>
    <property type="match status" value="1"/>
</dbReference>
<feature type="domain" description="CENP-V/GFA" evidence="5">
    <location>
        <begin position="8"/>
        <end position="118"/>
    </location>
</feature>
<dbReference type="InterPro" id="IPR006913">
    <property type="entry name" value="CENP-V/GFA"/>
</dbReference>
<gene>
    <name evidence="6" type="ORF">C1H46_034582</name>
</gene>
<dbReference type="SUPFAM" id="SSF51316">
    <property type="entry name" value="Mss4-like"/>
    <property type="match status" value="1"/>
</dbReference>
<comment type="caution">
    <text evidence="6">The sequence shown here is derived from an EMBL/GenBank/DDBJ whole genome shotgun (WGS) entry which is preliminary data.</text>
</comment>
<dbReference type="GO" id="GO:0016846">
    <property type="term" value="F:carbon-sulfur lyase activity"/>
    <property type="evidence" value="ECO:0007669"/>
    <property type="project" value="InterPro"/>
</dbReference>
<dbReference type="InterPro" id="IPR052355">
    <property type="entry name" value="CENP-V-like"/>
</dbReference>
<feature type="transmembrane region" description="Helical" evidence="4">
    <location>
        <begin position="161"/>
        <end position="180"/>
    </location>
</feature>
<dbReference type="STRING" id="106549.A0A540L065"/>
<evidence type="ECO:0000313" key="6">
    <source>
        <dbReference type="EMBL" id="TQD79868.1"/>
    </source>
</evidence>
<dbReference type="GO" id="GO:0046872">
    <property type="term" value="F:metal ion binding"/>
    <property type="evidence" value="ECO:0007669"/>
    <property type="project" value="UniProtKB-KW"/>
</dbReference>
<evidence type="ECO:0000256" key="4">
    <source>
        <dbReference type="SAM" id="Phobius"/>
    </source>
</evidence>
<comment type="similarity">
    <text evidence="1">Belongs to the Gfa family.</text>
</comment>
<evidence type="ECO:0000256" key="3">
    <source>
        <dbReference type="ARBA" id="ARBA00022833"/>
    </source>
</evidence>
<evidence type="ECO:0000259" key="5">
    <source>
        <dbReference type="PROSITE" id="PS51891"/>
    </source>
</evidence>
<name>A0A540L065_MALBA</name>
<keyword evidence="4" id="KW-0812">Transmembrane</keyword>
<evidence type="ECO:0000256" key="1">
    <source>
        <dbReference type="ARBA" id="ARBA00005495"/>
    </source>
</evidence>
<keyword evidence="4" id="KW-0472">Membrane</keyword>
<evidence type="ECO:0000256" key="2">
    <source>
        <dbReference type="ARBA" id="ARBA00022723"/>
    </source>
</evidence>
<keyword evidence="2" id="KW-0479">Metal-binding</keyword>
<dbReference type="Proteomes" id="UP000315295">
    <property type="component" value="Unassembled WGS sequence"/>
</dbReference>
<keyword evidence="3" id="KW-0862">Zinc</keyword>
<dbReference type="AlphaFoldDB" id="A0A540L065"/>
<keyword evidence="4" id="KW-1133">Transmembrane helix</keyword>
<dbReference type="Pfam" id="PF04828">
    <property type="entry name" value="GFA"/>
    <property type="match status" value="1"/>
</dbReference>
<organism evidence="6 7">
    <name type="scientific">Malus baccata</name>
    <name type="common">Siberian crab apple</name>
    <name type="synonym">Pyrus baccata</name>
    <dbReference type="NCBI Taxonomy" id="106549"/>
    <lineage>
        <taxon>Eukaryota</taxon>
        <taxon>Viridiplantae</taxon>
        <taxon>Streptophyta</taxon>
        <taxon>Embryophyta</taxon>
        <taxon>Tracheophyta</taxon>
        <taxon>Spermatophyta</taxon>
        <taxon>Magnoliopsida</taxon>
        <taxon>eudicotyledons</taxon>
        <taxon>Gunneridae</taxon>
        <taxon>Pentapetalae</taxon>
        <taxon>rosids</taxon>
        <taxon>fabids</taxon>
        <taxon>Rosales</taxon>
        <taxon>Rosaceae</taxon>
        <taxon>Amygdaloideae</taxon>
        <taxon>Maleae</taxon>
        <taxon>Malus</taxon>
    </lineage>
</organism>
<dbReference type="PANTHER" id="PTHR28620:SF1">
    <property type="entry name" value="CENP-V_GFA DOMAIN-CONTAINING PROTEIN"/>
    <property type="match status" value="1"/>
</dbReference>
<protein>
    <recommendedName>
        <fullName evidence="5">CENP-V/GFA domain-containing protein</fullName>
    </recommendedName>
</protein>